<dbReference type="InterPro" id="IPR002129">
    <property type="entry name" value="PyrdxlP-dep_de-COase"/>
</dbReference>
<dbReference type="InterPro" id="IPR015421">
    <property type="entry name" value="PyrdxlP-dep_Trfase_major"/>
</dbReference>
<dbReference type="AlphaFoldDB" id="A0A093W395"/>
<dbReference type="Gene3D" id="3.90.1150.10">
    <property type="entry name" value="Aspartate Aminotransferase, domain 1"/>
    <property type="match status" value="1"/>
</dbReference>
<dbReference type="eggNOG" id="KOG0628">
    <property type="taxonomic scope" value="Eukaryota"/>
</dbReference>
<keyword evidence="3 5" id="KW-0663">Pyridoxal phosphate</keyword>
<evidence type="ECO:0000256" key="5">
    <source>
        <dbReference type="PIRSR" id="PIRSR602129-50"/>
    </source>
</evidence>
<dbReference type="Gene3D" id="3.40.640.10">
    <property type="entry name" value="Type I PLP-dependent aspartate aminotransferase-like (Major domain)"/>
    <property type="match status" value="1"/>
</dbReference>
<dbReference type="HOGENOM" id="CLU_011856_6_2_1"/>
<organism evidence="8">
    <name type="scientific">Talaromyces marneffei PM1</name>
    <dbReference type="NCBI Taxonomy" id="1077442"/>
    <lineage>
        <taxon>Eukaryota</taxon>
        <taxon>Fungi</taxon>
        <taxon>Dikarya</taxon>
        <taxon>Ascomycota</taxon>
        <taxon>Pezizomycotina</taxon>
        <taxon>Eurotiomycetes</taxon>
        <taxon>Eurotiomycetidae</taxon>
        <taxon>Eurotiales</taxon>
        <taxon>Trichocomaceae</taxon>
        <taxon>Talaromyces</taxon>
        <taxon>Talaromyces sect. Talaromyces</taxon>
    </lineage>
</organism>
<dbReference type="GO" id="GO:0030170">
    <property type="term" value="F:pyridoxal phosphate binding"/>
    <property type="evidence" value="ECO:0007669"/>
    <property type="project" value="InterPro"/>
</dbReference>
<dbReference type="InterPro" id="IPR015422">
    <property type="entry name" value="PyrdxlP-dep_Trfase_small"/>
</dbReference>
<comment type="similarity">
    <text evidence="2 6">Belongs to the group II decarboxylase family.</text>
</comment>
<dbReference type="Pfam" id="PF00282">
    <property type="entry name" value="Pyridoxal_deC"/>
    <property type="match status" value="1"/>
</dbReference>
<evidence type="ECO:0000256" key="7">
    <source>
        <dbReference type="SAM" id="MobiDB-lite"/>
    </source>
</evidence>
<dbReference type="PROSITE" id="PS00392">
    <property type="entry name" value="DDC_GAD_HDC_YDC"/>
    <property type="match status" value="1"/>
</dbReference>
<dbReference type="GO" id="GO:0019752">
    <property type="term" value="P:carboxylic acid metabolic process"/>
    <property type="evidence" value="ECO:0007669"/>
    <property type="project" value="InterPro"/>
</dbReference>
<sequence>MEKVGRNQQQETVAPFGHAVPNSTDTPQPVNPMLVTGKDNEMPRKELYGFSQSLWNLILQTGDIAVLPTSDALSKARMTLLDDLPDRGYGLERTKDHLLYDIVPAFNASSLSPNYYGFVVGGVTPAALLADNVVSVYDQNTQVHMEEHSVATDVEFKALGLVVDLLKLKRQAWHNGTFTTGATASNILGLACGREYVLRKAAQRRGSPIYSVGEHGLFEVMQAAGLSGIQVLSTMPHSSVGKAAGILGIGRSNMKSICTSPNNPLEIDMELLERELSRTDKASIVCVSCGEVNTGHFATNGGKQMRELRRLCDKYDAWIHVDGAFGIFGRILDASEEEYAAVTRGCEGVELADSITADAHKFLNVPYDCGIFLCRYASSALSEDVFRNANAVYLSSAASGASQVPSPFNIGLENSRRLRALPVYTSLMAYGKNGFKTILETQIRLARMIAGWLYDHPAYTPLPLAASEDDLCAQTFMIVLFRANDEALNQQLTKKINATSKMYVSGTSWEGKPACRIAISNWRADVLRDFALVTDVLEHVASNGN</sequence>
<protein>
    <submittedName>
        <fullName evidence="8">L-2,4-diaminobutyrate decarboxylase</fullName>
    </submittedName>
</protein>
<feature type="region of interest" description="Disordered" evidence="7">
    <location>
        <begin position="1"/>
        <end position="31"/>
    </location>
</feature>
<feature type="compositionally biased region" description="Polar residues" evidence="7">
    <location>
        <begin position="1"/>
        <end position="12"/>
    </location>
</feature>
<comment type="cofactor">
    <cofactor evidence="1 5 6">
        <name>pyridoxal 5'-phosphate</name>
        <dbReference type="ChEBI" id="CHEBI:597326"/>
    </cofactor>
</comment>
<evidence type="ECO:0000313" key="8">
    <source>
        <dbReference type="EMBL" id="KFX53336.1"/>
    </source>
</evidence>
<dbReference type="InterPro" id="IPR010977">
    <property type="entry name" value="Aromatic_deC"/>
</dbReference>
<dbReference type="PANTHER" id="PTHR11999">
    <property type="entry name" value="GROUP II PYRIDOXAL-5-PHOSPHATE DECARBOXYLASE"/>
    <property type="match status" value="1"/>
</dbReference>
<dbReference type="EMBL" id="JPOX01000001">
    <property type="protein sequence ID" value="KFX53336.1"/>
    <property type="molecule type" value="Genomic_DNA"/>
</dbReference>
<evidence type="ECO:0000256" key="4">
    <source>
        <dbReference type="ARBA" id="ARBA00023239"/>
    </source>
</evidence>
<proteinExistence type="inferred from homology"/>
<feature type="modified residue" description="N6-(pyridoxal phosphate)lysine" evidence="5">
    <location>
        <position position="361"/>
    </location>
</feature>
<dbReference type="GO" id="GO:0016831">
    <property type="term" value="F:carboxy-lyase activity"/>
    <property type="evidence" value="ECO:0007669"/>
    <property type="project" value="InterPro"/>
</dbReference>
<evidence type="ECO:0000256" key="6">
    <source>
        <dbReference type="RuleBase" id="RU000382"/>
    </source>
</evidence>
<keyword evidence="4 6" id="KW-0456">Lyase</keyword>
<comment type="caution">
    <text evidence="8">The sequence shown here is derived from an EMBL/GenBank/DDBJ whole genome shotgun (WGS) entry which is preliminary data.</text>
</comment>
<reference evidence="8" key="1">
    <citation type="journal article" date="2014" name="PLoS Genet.">
        <title>Signature Gene Expression Reveals Novel Clues to the Molecular Mechanisms of Dimorphic Transition in Penicillium marneffei.</title>
        <authorList>
            <person name="Yang E."/>
            <person name="Wang G."/>
            <person name="Cai J."/>
            <person name="Woo P.C."/>
            <person name="Lau S.K."/>
            <person name="Yuen K.-Y."/>
            <person name="Chow W.-N."/>
            <person name="Lin X."/>
        </authorList>
    </citation>
    <scope>NUCLEOTIDE SEQUENCE [LARGE SCALE GENOMIC DNA]</scope>
    <source>
        <strain evidence="8">PM1</strain>
    </source>
</reference>
<dbReference type="InterPro" id="IPR021115">
    <property type="entry name" value="Pyridoxal-P_BS"/>
</dbReference>
<dbReference type="SUPFAM" id="SSF53383">
    <property type="entry name" value="PLP-dependent transferases"/>
    <property type="match status" value="1"/>
</dbReference>
<name>A0A093W395_TALMA</name>
<dbReference type="InterPro" id="IPR015424">
    <property type="entry name" value="PyrdxlP-dep_Trfase"/>
</dbReference>
<dbReference type="PANTHER" id="PTHR11999:SF165">
    <property type="entry name" value="DECARBOXYLASE, PUTATIVE (AFU_ORTHOLOGUE AFUA_2G04980)-RELATED"/>
    <property type="match status" value="1"/>
</dbReference>
<dbReference type="GO" id="GO:0005737">
    <property type="term" value="C:cytoplasm"/>
    <property type="evidence" value="ECO:0007669"/>
    <property type="project" value="TreeGrafter"/>
</dbReference>
<accession>A0A093W395</accession>
<evidence type="ECO:0000256" key="1">
    <source>
        <dbReference type="ARBA" id="ARBA00001933"/>
    </source>
</evidence>
<evidence type="ECO:0000256" key="2">
    <source>
        <dbReference type="ARBA" id="ARBA00009533"/>
    </source>
</evidence>
<gene>
    <name evidence="8" type="ORF">GQ26_0011810</name>
</gene>
<evidence type="ECO:0000256" key="3">
    <source>
        <dbReference type="ARBA" id="ARBA00022898"/>
    </source>
</evidence>